<feature type="domain" description="GRIP" evidence="4">
    <location>
        <begin position="722"/>
        <end position="769"/>
    </location>
</feature>
<dbReference type="SMART" id="SM00755">
    <property type="entry name" value="Grip"/>
    <property type="match status" value="1"/>
</dbReference>
<name>A0ABY9BUS8_VITVI</name>
<feature type="compositionally biased region" description="Basic and acidic residues" evidence="3">
    <location>
        <begin position="83"/>
        <end position="96"/>
    </location>
</feature>
<feature type="compositionally biased region" description="Basic and acidic residues" evidence="3">
    <location>
        <begin position="159"/>
        <end position="173"/>
    </location>
</feature>
<feature type="region of interest" description="Disordered" evidence="3">
    <location>
        <begin position="208"/>
        <end position="230"/>
    </location>
</feature>
<feature type="compositionally biased region" description="Polar residues" evidence="3">
    <location>
        <begin position="8"/>
        <end position="17"/>
    </location>
</feature>
<keyword evidence="6" id="KW-1185">Reference proteome</keyword>
<accession>A0ABY9BUS8</accession>
<keyword evidence="1 2" id="KW-0175">Coiled coil</keyword>
<protein>
    <recommendedName>
        <fullName evidence="4">GRIP domain-containing protein</fullName>
    </recommendedName>
</protein>
<feature type="region of interest" description="Disordered" evidence="3">
    <location>
        <begin position="83"/>
        <end position="102"/>
    </location>
</feature>
<gene>
    <name evidence="5" type="ORF">VitviT2T_005797</name>
</gene>
<feature type="coiled-coil region" evidence="2">
    <location>
        <begin position="673"/>
        <end position="714"/>
    </location>
</feature>
<feature type="region of interest" description="Disordered" evidence="3">
    <location>
        <begin position="147"/>
        <end position="173"/>
    </location>
</feature>
<feature type="coiled-coil region" evidence="2">
    <location>
        <begin position="360"/>
        <end position="632"/>
    </location>
</feature>
<dbReference type="PANTHER" id="PTHR23160">
    <property type="entry name" value="SYNAPTONEMAL COMPLEX PROTEIN-RELATED"/>
    <property type="match status" value="1"/>
</dbReference>
<dbReference type="EMBL" id="CP126651">
    <property type="protein sequence ID" value="WJZ86333.1"/>
    <property type="molecule type" value="Genomic_DNA"/>
</dbReference>
<organism evidence="5 6">
    <name type="scientific">Vitis vinifera</name>
    <name type="common">Grape</name>
    <dbReference type="NCBI Taxonomy" id="29760"/>
    <lineage>
        <taxon>Eukaryota</taxon>
        <taxon>Viridiplantae</taxon>
        <taxon>Streptophyta</taxon>
        <taxon>Embryophyta</taxon>
        <taxon>Tracheophyta</taxon>
        <taxon>Spermatophyta</taxon>
        <taxon>Magnoliopsida</taxon>
        <taxon>eudicotyledons</taxon>
        <taxon>Gunneridae</taxon>
        <taxon>Pentapetalae</taxon>
        <taxon>rosids</taxon>
        <taxon>Vitales</taxon>
        <taxon>Vitaceae</taxon>
        <taxon>Viteae</taxon>
        <taxon>Vitis</taxon>
    </lineage>
</organism>
<reference evidence="5 6" key="1">
    <citation type="journal article" date="2023" name="Hortic Res">
        <title>The complete reference genome for grapevine (Vitis vinifera L.) genetics and breeding.</title>
        <authorList>
            <person name="Shi X."/>
            <person name="Cao S."/>
            <person name="Wang X."/>
            <person name="Huang S."/>
            <person name="Wang Y."/>
            <person name="Liu Z."/>
            <person name="Liu W."/>
            <person name="Leng X."/>
            <person name="Peng Y."/>
            <person name="Wang N."/>
            <person name="Wang Y."/>
            <person name="Ma Z."/>
            <person name="Xu X."/>
            <person name="Zhang F."/>
            <person name="Xue H."/>
            <person name="Zhong H."/>
            <person name="Wang Y."/>
            <person name="Zhang K."/>
            <person name="Velt A."/>
            <person name="Avia K."/>
            <person name="Holtgrawe D."/>
            <person name="Grimplet J."/>
            <person name="Matus J.T."/>
            <person name="Ware D."/>
            <person name="Wu X."/>
            <person name="Wang H."/>
            <person name="Liu C."/>
            <person name="Fang Y."/>
            <person name="Rustenholz C."/>
            <person name="Cheng Z."/>
            <person name="Xiao H."/>
            <person name="Zhou Y."/>
        </authorList>
    </citation>
    <scope>NUCLEOTIDE SEQUENCE [LARGE SCALE GENOMIC DNA]</scope>
    <source>
        <strain evidence="6">cv. Pinot noir / PN40024</strain>
        <tissue evidence="5">Leaf</tissue>
    </source>
</reference>
<dbReference type="Proteomes" id="UP001227230">
    <property type="component" value="Chromosome 4"/>
</dbReference>
<dbReference type="PROSITE" id="PS50913">
    <property type="entry name" value="GRIP"/>
    <property type="match status" value="1"/>
</dbReference>
<dbReference type="PANTHER" id="PTHR23160:SF1">
    <property type="entry name" value="PROTEIN GRIP"/>
    <property type="match status" value="1"/>
</dbReference>
<dbReference type="Gene3D" id="1.10.287.1490">
    <property type="match status" value="1"/>
</dbReference>
<sequence>MSMDEGNVSETPESQTADALKPEIQLVDTRLENDANHAKENGLFDGKPHVDATHDQLVLMVMELNLQNEYLKSQFEGLQAFHSESDGSHQQTRETVQEGAASVDVKGLHEKIESLSSELFEEKQTRVAAEEALKHLRAAHSAADAKAQELSTKLAEAQQKMEQEIKERDEKYSELDSKFSRLHKRAKQRIQDVQKEKDDLEARLRDMNETTERASSQQSSLQQELERTRQQANDALRAIDAERQQLRSENNKLRDKIDELRRSFEPKENAIETLQQSLMEKDQMLEDMKGLLQAAEEKRQASIAELSAKHQKTVESLEAQLADAVSERTKATETISSLQVLIAEKESKIAEMDAASSGEAARLRAAMETVKGELVHLKHEHEKEKESWEAASQALKTKLEFAESNCIRAEIEAAKIRSQLELELSVQTQLLSTRDAELMASKEEIKRLESEFSSYKVRAHALLQKKEAELAAAKDSEQLKAQEEALKEAEKEILLATEERDRILRDLQDALANHDKELATRDAALSSAKQQIKSIEKKLDSANARYQSEKEAWEINLQNLEETWRLRCEALAAQNEVSSGQELQKELEELNLQYKRLKAEHESFRDLAERMIEGKDNEISKLLDENKTLQQSLESRPAAYHNDNYNTAFHKQEALNSSTSAAEQQILLLARQQAQREEELAQSQRHILALQEEIEELERENRLHSQQEAMLKEEFRNMERTQKREGVDMTYLKNVILKLLETGEVEALLPVIGMLLQFSPEEMQKCHQAYHSSTEVPPTPASDAPGSAHSLFSRFSFS</sequence>
<dbReference type="InterPro" id="IPR000237">
    <property type="entry name" value="GRIP_dom"/>
</dbReference>
<feature type="region of interest" description="Disordered" evidence="3">
    <location>
        <begin position="1"/>
        <end position="22"/>
    </location>
</feature>
<evidence type="ECO:0000256" key="1">
    <source>
        <dbReference type="ARBA" id="ARBA00023054"/>
    </source>
</evidence>
<evidence type="ECO:0000256" key="2">
    <source>
        <dbReference type="SAM" id="Coils"/>
    </source>
</evidence>
<dbReference type="Pfam" id="PF01465">
    <property type="entry name" value="GRIP"/>
    <property type="match status" value="1"/>
</dbReference>
<evidence type="ECO:0000313" key="5">
    <source>
        <dbReference type="EMBL" id="WJZ86333.1"/>
    </source>
</evidence>
<evidence type="ECO:0000313" key="6">
    <source>
        <dbReference type="Proteomes" id="UP001227230"/>
    </source>
</evidence>
<proteinExistence type="predicted"/>
<evidence type="ECO:0000259" key="4">
    <source>
        <dbReference type="PROSITE" id="PS50913"/>
    </source>
</evidence>
<evidence type="ECO:0000256" key="3">
    <source>
        <dbReference type="SAM" id="MobiDB-lite"/>
    </source>
</evidence>